<reference evidence="2" key="1">
    <citation type="submission" date="2022-07" db="EMBL/GenBank/DDBJ databases">
        <title>Phylogenomic reconstructions and comparative analyses of Kickxellomycotina fungi.</title>
        <authorList>
            <person name="Reynolds N.K."/>
            <person name="Stajich J.E."/>
            <person name="Barry K."/>
            <person name="Grigoriev I.V."/>
            <person name="Crous P."/>
            <person name="Smith M.E."/>
        </authorList>
    </citation>
    <scope>NUCLEOTIDE SEQUENCE</scope>
    <source>
        <strain evidence="2">RSA 567</strain>
    </source>
</reference>
<dbReference type="SUPFAM" id="SSF55729">
    <property type="entry name" value="Acyl-CoA N-acyltransferases (Nat)"/>
    <property type="match status" value="1"/>
</dbReference>
<dbReference type="Gene3D" id="3.40.630.30">
    <property type="match status" value="1"/>
</dbReference>
<dbReference type="CDD" id="cd04301">
    <property type="entry name" value="NAT_SF"/>
    <property type="match status" value="1"/>
</dbReference>
<evidence type="ECO:0000313" key="3">
    <source>
        <dbReference type="Proteomes" id="UP001151582"/>
    </source>
</evidence>
<organism evidence="2 3">
    <name type="scientific">Dimargaris verticillata</name>
    <dbReference type="NCBI Taxonomy" id="2761393"/>
    <lineage>
        <taxon>Eukaryota</taxon>
        <taxon>Fungi</taxon>
        <taxon>Fungi incertae sedis</taxon>
        <taxon>Zoopagomycota</taxon>
        <taxon>Kickxellomycotina</taxon>
        <taxon>Dimargaritomycetes</taxon>
        <taxon>Dimargaritales</taxon>
        <taxon>Dimargaritaceae</taxon>
        <taxon>Dimargaris</taxon>
    </lineage>
</organism>
<proteinExistence type="predicted"/>
<accession>A0A9W8B8A7</accession>
<protein>
    <recommendedName>
        <fullName evidence="1">N-acetyltransferase domain-containing protein</fullName>
    </recommendedName>
</protein>
<evidence type="ECO:0000259" key="1">
    <source>
        <dbReference type="PROSITE" id="PS51186"/>
    </source>
</evidence>
<gene>
    <name evidence="2" type="ORF">H4R34_000367</name>
</gene>
<keyword evidence="3" id="KW-1185">Reference proteome</keyword>
<dbReference type="Pfam" id="PF13673">
    <property type="entry name" value="Acetyltransf_10"/>
    <property type="match status" value="1"/>
</dbReference>
<evidence type="ECO:0000313" key="2">
    <source>
        <dbReference type="EMBL" id="KAJ1984916.1"/>
    </source>
</evidence>
<dbReference type="OrthoDB" id="329272at2759"/>
<dbReference type="PROSITE" id="PS51186">
    <property type="entry name" value="GNAT"/>
    <property type="match status" value="1"/>
</dbReference>
<dbReference type="EMBL" id="JANBQB010000008">
    <property type="protein sequence ID" value="KAJ1984916.1"/>
    <property type="molecule type" value="Genomic_DNA"/>
</dbReference>
<dbReference type="InterPro" id="IPR016181">
    <property type="entry name" value="Acyl_CoA_acyltransferase"/>
</dbReference>
<dbReference type="GO" id="GO:0016747">
    <property type="term" value="F:acyltransferase activity, transferring groups other than amino-acyl groups"/>
    <property type="evidence" value="ECO:0007669"/>
    <property type="project" value="InterPro"/>
</dbReference>
<dbReference type="InterPro" id="IPR000182">
    <property type="entry name" value="GNAT_dom"/>
</dbReference>
<name>A0A9W8B8A7_9FUNG</name>
<feature type="domain" description="N-acetyltransferase" evidence="1">
    <location>
        <begin position="11"/>
        <end position="175"/>
    </location>
</feature>
<comment type="caution">
    <text evidence="2">The sequence shown here is derived from an EMBL/GenBank/DDBJ whole genome shotgun (WGS) entry which is preliminary data.</text>
</comment>
<dbReference type="AlphaFoldDB" id="A0A9W8B8A7"/>
<dbReference type="Proteomes" id="UP001151582">
    <property type="component" value="Unassembled WGS sequence"/>
</dbReference>
<sequence length="181" mass="19816">MTASHSPKPTVTIRRAQGTADVAQCLKLRAIVFGDEQGIPLAYRHDDIDQTCHHLLAYATLPADSTTDIAPESKPALAPKDVPAGTLRFHELQPGLGNIAWVTVLPQFRSLGIGRLLMQAAHQVIANELMWSKVLLYAQCDKTGFYTRLGYTIPAENTVYLKEGNPHINMELTLADARISG</sequence>